<reference evidence="1 2" key="1">
    <citation type="submission" date="2018-11" db="EMBL/GenBank/DDBJ databases">
        <title>Draft genome of Simplicispira Flexivirga sp. BO-16.</title>
        <authorList>
            <person name="Im W.T."/>
        </authorList>
    </citation>
    <scope>NUCLEOTIDE SEQUENCE [LARGE SCALE GENOMIC DNA]</scope>
    <source>
        <strain evidence="1 2">BO-16</strain>
    </source>
</reference>
<proteinExistence type="predicted"/>
<accession>A0A3M9LWN7</accession>
<keyword evidence="2" id="KW-1185">Reference proteome</keyword>
<protein>
    <submittedName>
        <fullName evidence="1">Uncharacterized protein</fullName>
    </submittedName>
</protein>
<evidence type="ECO:0000313" key="2">
    <source>
        <dbReference type="Proteomes" id="UP000271678"/>
    </source>
</evidence>
<comment type="caution">
    <text evidence="1">The sequence shown here is derived from an EMBL/GenBank/DDBJ whole genome shotgun (WGS) entry which is preliminary data.</text>
</comment>
<name>A0A3M9LWN7_9MICO</name>
<gene>
    <name evidence="1" type="ORF">EFY87_19265</name>
</gene>
<evidence type="ECO:0000313" key="1">
    <source>
        <dbReference type="EMBL" id="RNI17739.1"/>
    </source>
</evidence>
<dbReference type="EMBL" id="RJJQ01000029">
    <property type="protein sequence ID" value="RNI17739.1"/>
    <property type="molecule type" value="Genomic_DNA"/>
</dbReference>
<dbReference type="Proteomes" id="UP000271678">
    <property type="component" value="Unassembled WGS sequence"/>
</dbReference>
<organism evidence="1 2">
    <name type="scientific">Flexivirga caeni</name>
    <dbReference type="NCBI Taxonomy" id="2294115"/>
    <lineage>
        <taxon>Bacteria</taxon>
        <taxon>Bacillati</taxon>
        <taxon>Actinomycetota</taxon>
        <taxon>Actinomycetes</taxon>
        <taxon>Micrococcales</taxon>
        <taxon>Dermacoccaceae</taxon>
        <taxon>Flexivirga</taxon>
    </lineage>
</organism>
<sequence length="61" mass="6294">MPSARRPVPGIALFRPGGWETAAIFGAGGCDEPGAGARWRDDDVVLVFAVIATLVAASVVR</sequence>
<dbReference type="AlphaFoldDB" id="A0A3M9LWN7"/>